<dbReference type="PANTHER" id="PTHR43158">
    <property type="entry name" value="SKFA PEPTIDE EXPORT ATP-BINDING PROTEIN SKFE"/>
    <property type="match status" value="1"/>
</dbReference>
<reference evidence="4" key="1">
    <citation type="submission" date="2019-02" db="EMBL/GenBank/DDBJ databases">
        <authorList>
            <person name="Li S.-H."/>
        </authorList>
    </citation>
    <scope>NUCLEOTIDE SEQUENCE</scope>
    <source>
        <strain evidence="4">IMCC11814</strain>
    </source>
</reference>
<dbReference type="Gene3D" id="3.40.50.300">
    <property type="entry name" value="P-loop containing nucleotide triphosphate hydrolases"/>
    <property type="match status" value="2"/>
</dbReference>
<keyword evidence="1" id="KW-0547">Nucleotide-binding</keyword>
<keyword evidence="2 4" id="KW-0067">ATP-binding</keyword>
<comment type="caution">
    <text evidence="4">The sequence shown here is derived from an EMBL/GenBank/DDBJ whole genome shotgun (WGS) entry which is preliminary data.</text>
</comment>
<name>A0ABT3TBH5_9GAMM</name>
<evidence type="ECO:0000256" key="2">
    <source>
        <dbReference type="ARBA" id="ARBA00022840"/>
    </source>
</evidence>
<dbReference type="Pfam" id="PF00005">
    <property type="entry name" value="ABC_tran"/>
    <property type="match status" value="2"/>
</dbReference>
<sequence length="495" mass="54634">MTSKNLGHGDLLTLEDVSLVYRAQPALTRVNWTLQKGQQWTLLGPNGAGKTSLARIICDMEAHFSGSVLRAAALGKQGVAYVCFEEAKALCDRDRKLDDSEFRPTANDPGTSVRALILAGAVSDNRLDAWAERLRMTHFLDRGLRYISTGEMRKALLVSAILHDPALLILDSPLDGLDRTSQAEMRLVMDELLHSSMHLLVLCRQLDDIPEGASHVLVLDQGKVFAQGPRQEVVESGPVRALMSPPAGSFEDLPSPAPRAYSIPDNAPLLELRDVTVRYGNLTVLDRINWTMARDNHCCIAGPNGCGKTTLLSLITGANHKAYGQDITLFGRRRGSGESVWEIKQKFGQIDTQLQLNFARTMRVVEVVVSGFFDTVGLYDEWGDKQRKLAMEWLRALGLEHFSGQGFDTLSFGLQRMVLLARAMVKSPLILLLDEPTLGLDGHHRMLMLSAIDHIAQHSDTSIIFVSHSVGETPACINQYLVFSPHDSGFDLVCR</sequence>
<protein>
    <submittedName>
        <fullName evidence="4">ATP-binding cassette domain-containing protein</fullName>
    </submittedName>
</protein>
<dbReference type="EMBL" id="SHNO01000003">
    <property type="protein sequence ID" value="MCX2979171.1"/>
    <property type="molecule type" value="Genomic_DNA"/>
</dbReference>
<dbReference type="PROSITE" id="PS50893">
    <property type="entry name" value="ABC_TRANSPORTER_2"/>
    <property type="match status" value="2"/>
</dbReference>
<feature type="domain" description="ABC transporter" evidence="3">
    <location>
        <begin position="270"/>
        <end position="495"/>
    </location>
</feature>
<dbReference type="GO" id="GO:0005524">
    <property type="term" value="F:ATP binding"/>
    <property type="evidence" value="ECO:0007669"/>
    <property type="project" value="UniProtKB-KW"/>
</dbReference>
<dbReference type="InterPro" id="IPR027417">
    <property type="entry name" value="P-loop_NTPase"/>
</dbReference>
<dbReference type="RefSeq" id="WP_279250963.1">
    <property type="nucleotide sequence ID" value="NZ_SHNO01000003.1"/>
</dbReference>
<evidence type="ECO:0000259" key="3">
    <source>
        <dbReference type="PROSITE" id="PS50893"/>
    </source>
</evidence>
<feature type="domain" description="ABC transporter" evidence="3">
    <location>
        <begin position="12"/>
        <end position="246"/>
    </location>
</feature>
<accession>A0ABT3TBH5</accession>
<dbReference type="PANTHER" id="PTHR43158:SF2">
    <property type="entry name" value="SKFA PEPTIDE EXPORT ATP-BINDING PROTEIN SKFE"/>
    <property type="match status" value="1"/>
</dbReference>
<gene>
    <name evidence="4" type="ORF">EYC82_17670</name>
</gene>
<dbReference type="SUPFAM" id="SSF52540">
    <property type="entry name" value="P-loop containing nucleoside triphosphate hydrolases"/>
    <property type="match status" value="2"/>
</dbReference>
<dbReference type="InterPro" id="IPR003593">
    <property type="entry name" value="AAA+_ATPase"/>
</dbReference>
<proteinExistence type="predicted"/>
<evidence type="ECO:0000313" key="4">
    <source>
        <dbReference type="EMBL" id="MCX2979171.1"/>
    </source>
</evidence>
<evidence type="ECO:0000313" key="5">
    <source>
        <dbReference type="Proteomes" id="UP001143304"/>
    </source>
</evidence>
<organism evidence="4 5">
    <name type="scientific">Candidatus Marimicrobium litorale</name>
    <dbReference type="NCBI Taxonomy" id="2518991"/>
    <lineage>
        <taxon>Bacteria</taxon>
        <taxon>Pseudomonadati</taxon>
        <taxon>Pseudomonadota</taxon>
        <taxon>Gammaproteobacteria</taxon>
        <taxon>Cellvibrionales</taxon>
        <taxon>Halieaceae</taxon>
        <taxon>Marimicrobium</taxon>
    </lineage>
</organism>
<dbReference type="Proteomes" id="UP001143304">
    <property type="component" value="Unassembled WGS sequence"/>
</dbReference>
<dbReference type="SMART" id="SM00382">
    <property type="entry name" value="AAA"/>
    <property type="match status" value="2"/>
</dbReference>
<evidence type="ECO:0000256" key="1">
    <source>
        <dbReference type="ARBA" id="ARBA00022741"/>
    </source>
</evidence>
<keyword evidence="5" id="KW-1185">Reference proteome</keyword>
<dbReference type="InterPro" id="IPR003439">
    <property type="entry name" value="ABC_transporter-like_ATP-bd"/>
</dbReference>